<evidence type="ECO:0000256" key="4">
    <source>
        <dbReference type="ARBA" id="ARBA00013174"/>
    </source>
</evidence>
<evidence type="ECO:0000256" key="1">
    <source>
        <dbReference type="ARBA" id="ARBA00000287"/>
    </source>
</evidence>
<comment type="subcellular location">
    <subcellularLocation>
        <location evidence="2">Endomembrane system</location>
        <topology evidence="2">Multi-pass membrane protein</topology>
    </subcellularLocation>
</comment>
<evidence type="ECO:0000256" key="6">
    <source>
        <dbReference type="ARBA" id="ARBA00022516"/>
    </source>
</evidence>
<dbReference type="GO" id="GO:0003882">
    <property type="term" value="F:CDP-diacylglycerol-serine O-phosphatidyltransferase activity"/>
    <property type="evidence" value="ECO:0007669"/>
    <property type="project" value="UniProtKB-EC"/>
</dbReference>
<evidence type="ECO:0000256" key="15">
    <source>
        <dbReference type="RuleBase" id="RU003750"/>
    </source>
</evidence>
<dbReference type="EC" id="2.7.8.8" evidence="4"/>
<comment type="caution">
    <text evidence="17">The sequence shown here is derived from an EMBL/GenBank/DDBJ whole genome shotgun (WGS) entry which is preliminary data.</text>
</comment>
<feature type="transmembrane region" description="Helical" evidence="16">
    <location>
        <begin position="71"/>
        <end position="87"/>
    </location>
</feature>
<dbReference type="Gene3D" id="1.20.120.1760">
    <property type="match status" value="1"/>
</dbReference>
<sequence>MKIKEMLPTLVTMGNIVCGFISILCIVNQRFEIAAWLIITAMALDAFDGRLARMMKSTSKTGAQLDSMADLVTFGIAPAILMIQICIDYTHIILWSIGLFFMMCTAFRLARFNAQKDEGVNVPRHFFAGLPSTLSGGTVAQLIILDHFIQTRFGTDIVITLLPFVTFALGIFMVSKIPFFNITGKIGIKQGILTVVLEFSAAILFFVITPELALSTTLSCYLIICAMYGVVKGKQLRRNEYSTT</sequence>
<feature type="transmembrane region" description="Helical" evidence="16">
    <location>
        <begin position="214"/>
        <end position="231"/>
    </location>
</feature>
<name>A0A533Q9U8_9BACT</name>
<keyword evidence="12" id="KW-0594">Phospholipid biosynthesis</keyword>
<protein>
    <recommendedName>
        <fullName evidence="5">CDP-diacylglycerol--serine O-phosphatidyltransferase</fullName>
        <ecNumber evidence="4">2.7.8.8</ecNumber>
    </recommendedName>
    <alternativeName>
        <fullName evidence="14">Phosphatidylserine synthase</fullName>
    </alternativeName>
</protein>
<keyword evidence="9 16" id="KW-1133">Transmembrane helix</keyword>
<dbReference type="InterPro" id="IPR043130">
    <property type="entry name" value="CDP-OH_PTrfase_TM_dom"/>
</dbReference>
<feature type="transmembrane region" description="Helical" evidence="16">
    <location>
        <begin position="7"/>
        <end position="27"/>
    </location>
</feature>
<keyword evidence="13" id="KW-1208">Phospholipid metabolism</keyword>
<dbReference type="PANTHER" id="PTHR14269:SF61">
    <property type="entry name" value="CDP-DIACYLGLYCEROL--SERINE O-PHOSPHATIDYLTRANSFERASE"/>
    <property type="match status" value="1"/>
</dbReference>
<feature type="transmembrane region" description="Helical" evidence="16">
    <location>
        <begin position="33"/>
        <end position="51"/>
    </location>
</feature>
<organism evidence="17 18">
    <name type="scientific">Candidatus Jettenia ecosi</name>
    <dbReference type="NCBI Taxonomy" id="2494326"/>
    <lineage>
        <taxon>Bacteria</taxon>
        <taxon>Pseudomonadati</taxon>
        <taxon>Planctomycetota</taxon>
        <taxon>Candidatus Brocadiia</taxon>
        <taxon>Candidatus Brocadiales</taxon>
        <taxon>Candidatus Brocadiaceae</taxon>
        <taxon>Candidatus Jettenia</taxon>
    </lineage>
</organism>
<evidence type="ECO:0000313" key="17">
    <source>
        <dbReference type="EMBL" id="TLD41422.1"/>
    </source>
</evidence>
<keyword evidence="11 16" id="KW-0472">Membrane</keyword>
<evidence type="ECO:0000256" key="3">
    <source>
        <dbReference type="ARBA" id="ARBA00010441"/>
    </source>
</evidence>
<evidence type="ECO:0000256" key="8">
    <source>
        <dbReference type="ARBA" id="ARBA00022692"/>
    </source>
</evidence>
<evidence type="ECO:0000256" key="2">
    <source>
        <dbReference type="ARBA" id="ARBA00004127"/>
    </source>
</evidence>
<dbReference type="PROSITE" id="PS00379">
    <property type="entry name" value="CDP_ALCOHOL_P_TRANSF"/>
    <property type="match status" value="1"/>
</dbReference>
<dbReference type="InterPro" id="IPR050324">
    <property type="entry name" value="CDP-alcohol_PTase-I"/>
</dbReference>
<evidence type="ECO:0000256" key="14">
    <source>
        <dbReference type="ARBA" id="ARBA00032361"/>
    </source>
</evidence>
<evidence type="ECO:0000256" key="9">
    <source>
        <dbReference type="ARBA" id="ARBA00022989"/>
    </source>
</evidence>
<evidence type="ECO:0000313" key="18">
    <source>
        <dbReference type="Proteomes" id="UP000319783"/>
    </source>
</evidence>
<dbReference type="InterPro" id="IPR004533">
    <property type="entry name" value="CDP-diaglyc--ser_O-PTrfase"/>
</dbReference>
<keyword evidence="6" id="KW-0444">Lipid biosynthesis</keyword>
<keyword evidence="8 16" id="KW-0812">Transmembrane</keyword>
<dbReference type="AlphaFoldDB" id="A0A533Q9U8"/>
<dbReference type="GO" id="GO:0012505">
    <property type="term" value="C:endomembrane system"/>
    <property type="evidence" value="ECO:0007669"/>
    <property type="project" value="UniProtKB-SubCell"/>
</dbReference>
<evidence type="ECO:0000256" key="10">
    <source>
        <dbReference type="ARBA" id="ARBA00023098"/>
    </source>
</evidence>
<dbReference type="GO" id="GO:0016020">
    <property type="term" value="C:membrane"/>
    <property type="evidence" value="ECO:0007669"/>
    <property type="project" value="InterPro"/>
</dbReference>
<evidence type="ECO:0000256" key="7">
    <source>
        <dbReference type="ARBA" id="ARBA00022679"/>
    </source>
</evidence>
<evidence type="ECO:0000256" key="5">
    <source>
        <dbReference type="ARBA" id="ARBA00017171"/>
    </source>
</evidence>
<dbReference type="EMBL" id="SULG01000049">
    <property type="protein sequence ID" value="TLD41422.1"/>
    <property type="molecule type" value="Genomic_DNA"/>
</dbReference>
<comment type="catalytic activity">
    <reaction evidence="1">
        <text>a CDP-1,2-diacyl-sn-glycerol + L-serine = a 1,2-diacyl-sn-glycero-3-phospho-L-serine + CMP + H(+)</text>
        <dbReference type="Rhea" id="RHEA:16913"/>
        <dbReference type="ChEBI" id="CHEBI:15378"/>
        <dbReference type="ChEBI" id="CHEBI:33384"/>
        <dbReference type="ChEBI" id="CHEBI:57262"/>
        <dbReference type="ChEBI" id="CHEBI:58332"/>
        <dbReference type="ChEBI" id="CHEBI:60377"/>
        <dbReference type="EC" id="2.7.8.8"/>
    </reaction>
</comment>
<dbReference type="InterPro" id="IPR048254">
    <property type="entry name" value="CDP_ALCOHOL_P_TRANSF_CS"/>
</dbReference>
<feature type="transmembrane region" description="Helical" evidence="16">
    <location>
        <begin position="126"/>
        <end position="145"/>
    </location>
</feature>
<evidence type="ECO:0000256" key="13">
    <source>
        <dbReference type="ARBA" id="ARBA00023264"/>
    </source>
</evidence>
<evidence type="ECO:0000256" key="11">
    <source>
        <dbReference type="ARBA" id="ARBA00023136"/>
    </source>
</evidence>
<evidence type="ECO:0000256" key="16">
    <source>
        <dbReference type="SAM" id="Phobius"/>
    </source>
</evidence>
<dbReference type="NCBIfam" id="TIGR00473">
    <property type="entry name" value="pssA"/>
    <property type="match status" value="1"/>
</dbReference>
<feature type="transmembrane region" description="Helical" evidence="16">
    <location>
        <begin position="157"/>
        <end position="179"/>
    </location>
</feature>
<dbReference type="Proteomes" id="UP000319783">
    <property type="component" value="Unassembled WGS sequence"/>
</dbReference>
<comment type="similarity">
    <text evidence="3 15">Belongs to the CDP-alcohol phosphatidyltransferase class-I family.</text>
</comment>
<evidence type="ECO:0000256" key="12">
    <source>
        <dbReference type="ARBA" id="ARBA00023209"/>
    </source>
</evidence>
<dbReference type="PANTHER" id="PTHR14269">
    <property type="entry name" value="CDP-DIACYLGLYCEROL--GLYCEROL-3-PHOSPHATE 3-PHOSPHATIDYLTRANSFERASE-RELATED"/>
    <property type="match status" value="1"/>
</dbReference>
<gene>
    <name evidence="17" type="ORF">JETT_2324</name>
</gene>
<dbReference type="GO" id="GO:0008654">
    <property type="term" value="P:phospholipid biosynthetic process"/>
    <property type="evidence" value="ECO:0007669"/>
    <property type="project" value="UniProtKB-KW"/>
</dbReference>
<proteinExistence type="inferred from homology"/>
<keyword evidence="10" id="KW-0443">Lipid metabolism</keyword>
<accession>A0A533Q9U8</accession>
<dbReference type="Pfam" id="PF01066">
    <property type="entry name" value="CDP-OH_P_transf"/>
    <property type="match status" value="1"/>
</dbReference>
<keyword evidence="7 15" id="KW-0808">Transferase</keyword>
<feature type="transmembrane region" description="Helical" evidence="16">
    <location>
        <begin position="191"/>
        <end position="208"/>
    </location>
</feature>
<dbReference type="InterPro" id="IPR000462">
    <property type="entry name" value="CDP-OH_P_trans"/>
</dbReference>
<feature type="transmembrane region" description="Helical" evidence="16">
    <location>
        <begin position="93"/>
        <end position="114"/>
    </location>
</feature>
<reference evidence="17 18" key="1">
    <citation type="submission" date="2019-04" db="EMBL/GenBank/DDBJ databases">
        <title>Genome of a novel bacterium Candidatus Jettenia ecosi reconstructed from metagenome of an anammox bioreactor.</title>
        <authorList>
            <person name="Mardanov A.V."/>
            <person name="Beletsky A.V."/>
            <person name="Ravin N.V."/>
            <person name="Botchkova E.A."/>
            <person name="Litti Y.V."/>
            <person name="Nozhevnikova A.N."/>
        </authorList>
    </citation>
    <scope>NUCLEOTIDE SEQUENCE [LARGE SCALE GENOMIC DNA]</scope>
    <source>
        <strain evidence="17">J2</strain>
    </source>
</reference>